<gene>
    <name evidence="1" type="ORF">PACLA_8A050654</name>
</gene>
<accession>A0A6S7H858</accession>
<feature type="non-terminal residue" evidence="1">
    <location>
        <position position="266"/>
    </location>
</feature>
<name>A0A6S7H858_PARCT</name>
<feature type="non-terminal residue" evidence="1">
    <location>
        <position position="1"/>
    </location>
</feature>
<dbReference type="AlphaFoldDB" id="A0A6S7H858"/>
<keyword evidence="2" id="KW-1185">Reference proteome</keyword>
<evidence type="ECO:0000313" key="1">
    <source>
        <dbReference type="EMBL" id="CAB4000336.1"/>
    </source>
</evidence>
<protein>
    <submittedName>
        <fullName evidence="1">Uncharacterized protein</fullName>
    </submittedName>
</protein>
<comment type="caution">
    <text evidence="1">The sequence shown here is derived from an EMBL/GenBank/DDBJ whole genome shotgun (WGS) entry which is preliminary data.</text>
</comment>
<proteinExistence type="predicted"/>
<sequence>YQEALDLAGIPRLCVRLEDLCDMFFCNIMKENHKLHDLLPPIFQTHYNTRSQASGIQFQLPTYKTNRSRNNFIVKSAVKWNNTIRKNIGNYILYSVLSFDQKPFQLPLKEITNWTLAKFSNNGSILSVFKTGFRIEGPSSKLCKNYFIFSLTQQSGPKLFKVFKKKTKNTMLLQVINATSHTTSQIRSQLEYSLHLLIPEYSRNNRPISIIPCVAKIFEKIIFDQLHGTLTALLEATSDGPMNIDKAFDTIDHQIILQTLKNYEFM</sequence>
<dbReference type="EMBL" id="CACRXK020003812">
    <property type="protein sequence ID" value="CAB4000336.1"/>
    <property type="molecule type" value="Genomic_DNA"/>
</dbReference>
<organism evidence="1 2">
    <name type="scientific">Paramuricea clavata</name>
    <name type="common">Red gorgonian</name>
    <name type="synonym">Violescent sea-whip</name>
    <dbReference type="NCBI Taxonomy" id="317549"/>
    <lineage>
        <taxon>Eukaryota</taxon>
        <taxon>Metazoa</taxon>
        <taxon>Cnidaria</taxon>
        <taxon>Anthozoa</taxon>
        <taxon>Octocorallia</taxon>
        <taxon>Malacalcyonacea</taxon>
        <taxon>Plexauridae</taxon>
        <taxon>Paramuricea</taxon>
    </lineage>
</organism>
<reference evidence="1" key="1">
    <citation type="submission" date="2020-04" db="EMBL/GenBank/DDBJ databases">
        <authorList>
            <person name="Alioto T."/>
            <person name="Alioto T."/>
            <person name="Gomez Garrido J."/>
        </authorList>
    </citation>
    <scope>NUCLEOTIDE SEQUENCE</scope>
    <source>
        <strain evidence="1">A484AB</strain>
    </source>
</reference>
<evidence type="ECO:0000313" key="2">
    <source>
        <dbReference type="Proteomes" id="UP001152795"/>
    </source>
</evidence>
<dbReference type="Proteomes" id="UP001152795">
    <property type="component" value="Unassembled WGS sequence"/>
</dbReference>
<dbReference type="OrthoDB" id="445826at2759"/>